<organism evidence="14">
    <name type="scientific">marine sediment metagenome</name>
    <dbReference type="NCBI Taxonomy" id="412755"/>
    <lineage>
        <taxon>unclassified sequences</taxon>
        <taxon>metagenomes</taxon>
        <taxon>ecological metagenomes</taxon>
    </lineage>
</organism>
<evidence type="ECO:0000256" key="1">
    <source>
        <dbReference type="ARBA" id="ARBA00001911"/>
    </source>
</evidence>
<evidence type="ECO:0000259" key="13">
    <source>
        <dbReference type="Pfam" id="PF01370"/>
    </source>
</evidence>
<keyword evidence="7" id="KW-0520">NAD</keyword>
<dbReference type="EMBL" id="LAZR01000594">
    <property type="protein sequence ID" value="KKN63313.1"/>
    <property type="molecule type" value="Genomic_DNA"/>
</dbReference>
<evidence type="ECO:0000256" key="9">
    <source>
        <dbReference type="ARBA" id="ARBA00023136"/>
    </source>
</evidence>
<dbReference type="FunFam" id="3.40.50.720:FF:000065">
    <property type="entry name" value="UDP-glucuronic acid decarboxylase 1"/>
    <property type="match status" value="1"/>
</dbReference>
<keyword evidence="4" id="KW-0210">Decarboxylase</keyword>
<dbReference type="PANTHER" id="PTHR43078">
    <property type="entry name" value="UDP-GLUCURONIC ACID DECARBOXYLASE-RELATED"/>
    <property type="match status" value="1"/>
</dbReference>
<keyword evidence="8" id="KW-0333">Golgi apparatus</keyword>
<dbReference type="CDD" id="cd05230">
    <property type="entry name" value="UGD_SDR_e"/>
    <property type="match status" value="1"/>
</dbReference>
<dbReference type="Pfam" id="PF01370">
    <property type="entry name" value="Epimerase"/>
    <property type="match status" value="1"/>
</dbReference>
<evidence type="ECO:0000256" key="6">
    <source>
        <dbReference type="ARBA" id="ARBA00022989"/>
    </source>
</evidence>
<dbReference type="AlphaFoldDB" id="A0A0F9VBZ9"/>
<evidence type="ECO:0000256" key="2">
    <source>
        <dbReference type="ARBA" id="ARBA00004323"/>
    </source>
</evidence>
<evidence type="ECO:0000256" key="4">
    <source>
        <dbReference type="ARBA" id="ARBA00022793"/>
    </source>
</evidence>
<accession>A0A0F9VBZ9</accession>
<keyword evidence="3" id="KW-0812">Transmembrane</keyword>
<dbReference type="GO" id="GO:0042732">
    <property type="term" value="P:D-xylose metabolic process"/>
    <property type="evidence" value="ECO:0007669"/>
    <property type="project" value="InterPro"/>
</dbReference>
<feature type="domain" description="NAD-dependent epimerase/dehydratase" evidence="13">
    <location>
        <begin position="27"/>
        <end position="265"/>
    </location>
</feature>
<comment type="caution">
    <text evidence="14">The sequence shown here is derived from an EMBL/GenBank/DDBJ whole genome shotgun (WGS) entry which is preliminary data.</text>
</comment>
<dbReference type="Gene3D" id="3.40.50.720">
    <property type="entry name" value="NAD(P)-binding Rossmann-like Domain"/>
    <property type="match status" value="1"/>
</dbReference>
<evidence type="ECO:0000256" key="12">
    <source>
        <dbReference type="ARBA" id="ARBA00037859"/>
    </source>
</evidence>
<reference evidence="14" key="1">
    <citation type="journal article" date="2015" name="Nature">
        <title>Complex archaea that bridge the gap between prokaryotes and eukaryotes.</title>
        <authorList>
            <person name="Spang A."/>
            <person name="Saw J.H."/>
            <person name="Jorgensen S.L."/>
            <person name="Zaremba-Niedzwiedzka K."/>
            <person name="Martijn J."/>
            <person name="Lind A.E."/>
            <person name="van Eijk R."/>
            <person name="Schleper C."/>
            <person name="Guy L."/>
            <person name="Ettema T.J."/>
        </authorList>
    </citation>
    <scope>NUCLEOTIDE SEQUENCE</scope>
</reference>
<dbReference type="GO" id="GO:0070403">
    <property type="term" value="F:NAD+ binding"/>
    <property type="evidence" value="ECO:0007669"/>
    <property type="project" value="InterPro"/>
</dbReference>
<dbReference type="UniPathway" id="UPA00796">
    <property type="reaction ID" value="UER00771"/>
</dbReference>
<dbReference type="SUPFAM" id="SSF51735">
    <property type="entry name" value="NAD(P)-binding Rossmann-fold domains"/>
    <property type="match status" value="1"/>
</dbReference>
<evidence type="ECO:0000256" key="10">
    <source>
        <dbReference type="ARBA" id="ARBA00023180"/>
    </source>
</evidence>
<gene>
    <name evidence="14" type="ORF">LCGC14_0503190</name>
</gene>
<keyword evidence="10" id="KW-0325">Glycoprotein</keyword>
<evidence type="ECO:0000256" key="5">
    <source>
        <dbReference type="ARBA" id="ARBA00022968"/>
    </source>
</evidence>
<comment type="cofactor">
    <cofactor evidence="1">
        <name>NAD(+)</name>
        <dbReference type="ChEBI" id="CHEBI:57540"/>
    </cofactor>
</comment>
<protein>
    <recommendedName>
        <fullName evidence="13">NAD-dependent epimerase/dehydratase domain-containing protein</fullName>
    </recommendedName>
</protein>
<keyword evidence="11" id="KW-0456">Lyase</keyword>
<dbReference type="GO" id="GO:0048040">
    <property type="term" value="F:UDP-glucuronate decarboxylase activity"/>
    <property type="evidence" value="ECO:0007669"/>
    <property type="project" value="TreeGrafter"/>
</dbReference>
<keyword evidence="6" id="KW-1133">Transmembrane helix</keyword>
<name>A0A0F9VBZ9_9ZZZZ</name>
<evidence type="ECO:0000313" key="14">
    <source>
        <dbReference type="EMBL" id="KKN63313.1"/>
    </source>
</evidence>
<dbReference type="GO" id="GO:0032580">
    <property type="term" value="C:Golgi cisterna membrane"/>
    <property type="evidence" value="ECO:0007669"/>
    <property type="project" value="UniProtKB-SubCell"/>
</dbReference>
<dbReference type="GO" id="GO:0000139">
    <property type="term" value="C:Golgi membrane"/>
    <property type="evidence" value="ECO:0007669"/>
    <property type="project" value="UniProtKB-SubCell"/>
</dbReference>
<dbReference type="InterPro" id="IPR001509">
    <property type="entry name" value="Epimerase_deHydtase"/>
</dbReference>
<evidence type="ECO:0000256" key="8">
    <source>
        <dbReference type="ARBA" id="ARBA00023034"/>
    </source>
</evidence>
<comment type="subcellular location">
    <subcellularLocation>
        <location evidence="2">Golgi apparatus membrane</location>
        <topology evidence="2">Single-pass type II membrane protein</topology>
    </subcellularLocation>
    <subcellularLocation>
        <location evidence="12">Golgi apparatus</location>
        <location evidence="12">Golgi stack membrane</location>
    </subcellularLocation>
</comment>
<dbReference type="PANTHER" id="PTHR43078:SF6">
    <property type="entry name" value="UDP-GLUCURONIC ACID DECARBOXYLASE 1"/>
    <property type="match status" value="1"/>
</dbReference>
<dbReference type="InterPro" id="IPR036291">
    <property type="entry name" value="NAD(P)-bd_dom_sf"/>
</dbReference>
<keyword evidence="5" id="KW-0735">Signal-anchor</keyword>
<keyword evidence="9" id="KW-0472">Membrane</keyword>
<dbReference type="GO" id="GO:0033320">
    <property type="term" value="P:UDP-D-xylose biosynthetic process"/>
    <property type="evidence" value="ECO:0007669"/>
    <property type="project" value="UniProtKB-UniPathway"/>
</dbReference>
<sequence>MLKYSLDRPLLKTRAPDKFYRSTVKTIAITGGAGFLGSHLCERLVANGHRVVVFDNFHTGRPENVAHLTSSNRFSLLGHDVSLPLLDEGETFNEIWNLACPASPVHYQENPVRTAFVCADGARHVMDRADADRARVFHASTSEIYGDPERHPQREDYFGNVNSVGPRSCYDEGKRFAETVFTDFAQRSGLDLRMARIFNTYGPRMQMNDGRVVSNFIVQALNGDDITIYGNGSQTRSFCFVDDLIDGFLALMTYDGPNPGPVNLGNPVETTVGELAETILAMIGSRSRLMTLPCPVDDPRRRCPDISKARMLTDWEPRVALADGLARTISYFDALLSSGKVDRREAVCPPASRRVS</sequence>
<evidence type="ECO:0000256" key="7">
    <source>
        <dbReference type="ARBA" id="ARBA00023027"/>
    </source>
</evidence>
<dbReference type="InterPro" id="IPR044516">
    <property type="entry name" value="UXS-like"/>
</dbReference>
<proteinExistence type="predicted"/>
<evidence type="ECO:0000256" key="3">
    <source>
        <dbReference type="ARBA" id="ARBA00022692"/>
    </source>
</evidence>
<evidence type="ECO:0000256" key="11">
    <source>
        <dbReference type="ARBA" id="ARBA00023239"/>
    </source>
</evidence>